<dbReference type="Proteomes" id="UP000033163">
    <property type="component" value="Chromosome I"/>
</dbReference>
<dbReference type="PATRIC" id="fig|1073571.4.peg.620"/>
<keyword evidence="2" id="KW-0479">Metal-binding</keyword>
<accession>A0A0E4H7F2</accession>
<dbReference type="KEGG" id="pri:PRIO_0603"/>
<dbReference type="PANTHER" id="PTHR43498">
    <property type="entry name" value="FERREDOXIN:COB-COM HETERODISULFIDE REDUCTASE SUBUNIT A"/>
    <property type="match status" value="1"/>
</dbReference>
<sequence length="766" mass="84334">MKMRQEVYDVVVCGGGLAGVCAAVAAARQGAGVCIIQDRPVLGGNSSSEIRVTPHGAAQFHAYARETGIISELLIEERALNHEPILENGWTNSVWDMVLYNLAVSTPNLTLHLNSTVTEVHKNAERHISSVTVRVAGAETQIAIEGRVFIDCTGDGVVADLAGCEWRWGSEGREEFSEPHAPLAASGDTMGSSIHFKAKDMGRPVPFAAPDWAVRHEDPAFFYDQGRHFYDLAAGYWWIEIGIPWNTIYDNEHIRHELTRHTLGIWDWIKNRDPLLKEKAANYALDWIGQVPGKRESRRVLGRYFMTEHDPAGRTIFPDEIAYGGWFIDLHSTGGLLAPTAEPSSAEGYAETSEYAIKSYCGPYGIPLRILMSKDIDNLLLAGRNVSVSHAALGTVRVMATTALLGQAAGTAAAVALRQGREACSLDFADIREVQQILLREGCFLPNCRNEDPGDVARSARVQASSSARVHGVGPESRDYTGGFGGTRLPDKEPLTHRRGQWIAAGTEEIRSLAVCLSNESGTEQTIEASLVPVDSIWDYECGAKQPLARQQLAVPPGRMQWVAWEAGLTAADGLRSGGYVRLELAANPQVEWHKGGTVIPGHTSAYEMGPSKMRRYGDGGTLSFRIEPPQACYEPSNVLTGIARPYDYTNMWRSDPAGPLPQRLELEWETEECIGTVELAFPGQLFREYHRYPPFYRDPQCPRDYSIDAWTGVGWTTVASVTGNYQTRRRHPLSEAVKTDKLRVTVHATNGDPSACIAEIRCYRS</sequence>
<dbReference type="Gene3D" id="2.60.120.260">
    <property type="entry name" value="Galactose-binding domain-like"/>
    <property type="match status" value="1"/>
</dbReference>
<name>A0A0E4H7F2_9BACL</name>
<keyword evidence="3" id="KW-0560">Oxidoreductase</keyword>
<evidence type="ECO:0000256" key="4">
    <source>
        <dbReference type="ARBA" id="ARBA00023004"/>
    </source>
</evidence>
<dbReference type="STRING" id="483937.AMQ84_27800"/>
<keyword evidence="4" id="KW-0408">Iron</keyword>
<dbReference type="GO" id="GO:0046872">
    <property type="term" value="F:metal ion binding"/>
    <property type="evidence" value="ECO:0007669"/>
    <property type="project" value="UniProtKB-KW"/>
</dbReference>
<dbReference type="GO" id="GO:0051539">
    <property type="term" value="F:4 iron, 4 sulfur cluster binding"/>
    <property type="evidence" value="ECO:0007669"/>
    <property type="project" value="UniProtKB-KW"/>
</dbReference>
<evidence type="ECO:0000313" key="8">
    <source>
        <dbReference type="Proteomes" id="UP000033163"/>
    </source>
</evidence>
<proteinExistence type="predicted"/>
<keyword evidence="1" id="KW-0004">4Fe-4S</keyword>
<evidence type="ECO:0000256" key="1">
    <source>
        <dbReference type="ARBA" id="ARBA00022485"/>
    </source>
</evidence>
<dbReference type="SUPFAM" id="SSF51905">
    <property type="entry name" value="FAD/NAD(P)-binding domain"/>
    <property type="match status" value="1"/>
</dbReference>
<dbReference type="Gene3D" id="3.50.50.60">
    <property type="entry name" value="FAD/NAD(P)-binding domain"/>
    <property type="match status" value="1"/>
</dbReference>
<evidence type="ECO:0000256" key="5">
    <source>
        <dbReference type="ARBA" id="ARBA00023014"/>
    </source>
</evidence>
<dbReference type="InterPro" id="IPR036188">
    <property type="entry name" value="FAD/NAD-bd_sf"/>
</dbReference>
<dbReference type="EMBL" id="LN831776">
    <property type="protein sequence ID" value="CQR52020.1"/>
    <property type="molecule type" value="Genomic_DNA"/>
</dbReference>
<dbReference type="PANTHER" id="PTHR43498:SF1">
    <property type="entry name" value="COB--COM HETERODISULFIDE REDUCTASE IRON-SULFUR SUBUNIT A"/>
    <property type="match status" value="1"/>
</dbReference>
<evidence type="ECO:0000313" key="7">
    <source>
        <dbReference type="EMBL" id="CQR52020.1"/>
    </source>
</evidence>
<dbReference type="RefSeq" id="WP_020431562.1">
    <property type="nucleotide sequence ID" value="NZ_AGBD01001299.1"/>
</dbReference>
<evidence type="ECO:0000256" key="6">
    <source>
        <dbReference type="SAM" id="MobiDB-lite"/>
    </source>
</evidence>
<protein>
    <recommendedName>
        <fullName evidence="9">FAD-dependent oxidoreductase</fullName>
    </recommendedName>
</protein>
<evidence type="ECO:0000256" key="2">
    <source>
        <dbReference type="ARBA" id="ARBA00022723"/>
    </source>
</evidence>
<organism evidence="7 8">
    <name type="scientific">Paenibacillus riograndensis SBR5</name>
    <dbReference type="NCBI Taxonomy" id="1073571"/>
    <lineage>
        <taxon>Bacteria</taxon>
        <taxon>Bacillati</taxon>
        <taxon>Bacillota</taxon>
        <taxon>Bacilli</taxon>
        <taxon>Bacillales</taxon>
        <taxon>Paenibacillaceae</taxon>
        <taxon>Paenibacillus</taxon>
        <taxon>Paenibacillus sonchi group</taxon>
    </lineage>
</organism>
<dbReference type="InterPro" id="IPR039650">
    <property type="entry name" value="HdrA-like"/>
</dbReference>
<dbReference type="AlphaFoldDB" id="A0A0E4H7F2"/>
<dbReference type="GO" id="GO:0016491">
    <property type="term" value="F:oxidoreductase activity"/>
    <property type="evidence" value="ECO:0007669"/>
    <property type="project" value="UniProtKB-KW"/>
</dbReference>
<gene>
    <name evidence="7" type="ORF">PRIO_0603</name>
</gene>
<evidence type="ECO:0008006" key="9">
    <source>
        <dbReference type="Google" id="ProtNLM"/>
    </source>
</evidence>
<reference evidence="8" key="1">
    <citation type="submission" date="2015-03" db="EMBL/GenBank/DDBJ databases">
        <authorList>
            <person name="Wibberg D."/>
        </authorList>
    </citation>
    <scope>NUCLEOTIDE SEQUENCE [LARGE SCALE GENOMIC DNA]</scope>
</reference>
<keyword evidence="5" id="KW-0411">Iron-sulfur</keyword>
<dbReference type="Pfam" id="PF12831">
    <property type="entry name" value="FAD_oxidored"/>
    <property type="match status" value="1"/>
</dbReference>
<feature type="region of interest" description="Disordered" evidence="6">
    <location>
        <begin position="467"/>
        <end position="492"/>
    </location>
</feature>
<evidence type="ECO:0000256" key="3">
    <source>
        <dbReference type="ARBA" id="ARBA00023002"/>
    </source>
</evidence>
<dbReference type="HOGENOM" id="CLU_010695_0_0_9"/>